<dbReference type="RefSeq" id="WP_006681904.1">
    <property type="nucleotide sequence ID" value="NZ_JH815212.1"/>
</dbReference>
<proteinExistence type="predicted"/>
<evidence type="ECO:0000313" key="1">
    <source>
        <dbReference type="EMBL" id="EJZ84932.1"/>
    </source>
</evidence>
<accession>K0YMQ3</accession>
<dbReference type="PATRIC" id="fig|883077.3.peg.1722"/>
<evidence type="ECO:0000313" key="2">
    <source>
        <dbReference type="Proteomes" id="UP000003994"/>
    </source>
</evidence>
<organism evidence="1 2">
    <name type="scientific">Schaalia turicensis ACS-279-V-Col4</name>
    <dbReference type="NCBI Taxonomy" id="883077"/>
    <lineage>
        <taxon>Bacteria</taxon>
        <taxon>Bacillati</taxon>
        <taxon>Actinomycetota</taxon>
        <taxon>Actinomycetes</taxon>
        <taxon>Actinomycetales</taxon>
        <taxon>Actinomycetaceae</taxon>
        <taxon>Schaalia</taxon>
    </lineage>
</organism>
<dbReference type="AlphaFoldDB" id="K0YMQ3"/>
<dbReference type="STRING" id="883077.HMPREF9241_01708"/>
<reference evidence="1 2" key="1">
    <citation type="submission" date="2012-07" db="EMBL/GenBank/DDBJ databases">
        <title>The Genome Sequence of Actinomyces turicensis ACS-279-V-COL4.</title>
        <authorList>
            <consortium name="The Broad Institute Genome Sequencing Platform"/>
            <person name="Earl A."/>
            <person name="Ward D."/>
            <person name="Feldgarden M."/>
            <person name="Gevers D."/>
            <person name="Saerens B."/>
            <person name="Vaneechoutte M."/>
            <person name="Walker B."/>
            <person name="Young S.K."/>
            <person name="Zeng Q."/>
            <person name="Gargeya S."/>
            <person name="Fitzgerald M."/>
            <person name="Haas B."/>
            <person name="Abouelleil A."/>
            <person name="Alvarado L."/>
            <person name="Arachchi H.M."/>
            <person name="Berlin A."/>
            <person name="Chapman S.B."/>
            <person name="Goldberg J."/>
            <person name="Griggs A."/>
            <person name="Gujja S."/>
            <person name="Hansen M."/>
            <person name="Howarth C."/>
            <person name="Imamovic A."/>
            <person name="Larimer J."/>
            <person name="McCowen C."/>
            <person name="Montmayeur A."/>
            <person name="Murphy C."/>
            <person name="Neiman D."/>
            <person name="Pearson M."/>
            <person name="Priest M."/>
            <person name="Roberts A."/>
            <person name="Saif S."/>
            <person name="Shea T."/>
            <person name="Sisk P."/>
            <person name="Sykes S."/>
            <person name="Wortman J."/>
            <person name="Nusbaum C."/>
            <person name="Birren B."/>
        </authorList>
    </citation>
    <scope>NUCLEOTIDE SEQUENCE [LARGE SCALE GENOMIC DNA]</scope>
    <source>
        <strain evidence="1 2">ACS-279-V-Col4</strain>
    </source>
</reference>
<dbReference type="eggNOG" id="ENOG50337QD">
    <property type="taxonomic scope" value="Bacteria"/>
</dbReference>
<sequence>MSAYSHRQAEYVVRLLDSQDQEIRVLDGVTGGAVTVSSATRLKSSGSLQITKTTEGIDWLSQRVRIDYQPTGDQGWPLGVFLLTSPTDSYSETGVTWDVDLLSKLAILDESKTEATFSVPAGANLVETVASLISVQAKADARQLAITASPATALSAMTWDPGTPYLTIINELLDAAGYWSLWCDGYGIFHVEPYVRPAQRPTVFDFVEGEESVHSASWSRDQDLAEVPNKVVLVGQGSDETPALVGVATNEDPNSPLSYVSRGRWIVHTEEGVEAADQATLTRKARQVLIDKSTPSASLQIEHIPLDLQTNQAVSFASQGHRARCVIQKIEYQLSPVALVKTTLREVVDL</sequence>
<comment type="caution">
    <text evidence="1">The sequence shown here is derived from an EMBL/GenBank/DDBJ whole genome shotgun (WGS) entry which is preliminary data.</text>
</comment>
<dbReference type="HOGENOM" id="CLU_791392_0_0_11"/>
<dbReference type="EMBL" id="AGWQ01000010">
    <property type="protein sequence ID" value="EJZ84932.1"/>
    <property type="molecule type" value="Genomic_DNA"/>
</dbReference>
<name>K0YMQ3_9ACTO</name>
<keyword evidence="2" id="KW-1185">Reference proteome</keyword>
<dbReference type="Proteomes" id="UP000003994">
    <property type="component" value="Unassembled WGS sequence"/>
</dbReference>
<gene>
    <name evidence="1" type="ORF">HMPREF9241_01708</name>
</gene>
<protein>
    <submittedName>
        <fullName evidence="1">Uncharacterized protein</fullName>
    </submittedName>
</protein>